<dbReference type="Gene3D" id="1.25.40.10">
    <property type="entry name" value="Tetratricopeptide repeat domain"/>
    <property type="match status" value="1"/>
</dbReference>
<proteinExistence type="predicted"/>
<keyword evidence="3" id="KW-1185">Reference proteome</keyword>
<feature type="compositionally biased region" description="Low complexity" evidence="1">
    <location>
        <begin position="763"/>
        <end position="772"/>
    </location>
</feature>
<evidence type="ECO:0000313" key="2">
    <source>
        <dbReference type="EMBL" id="BCO28484.1"/>
    </source>
</evidence>
<reference evidence="2 3" key="1">
    <citation type="journal article" date="2021" name="Microbiol. Spectr.">
        <title>A Single Bacterium Capable of Oxidation and Reduction of Iron at Circumneutral pH.</title>
        <authorList>
            <person name="Kato S."/>
            <person name="Ohkuma M."/>
        </authorList>
    </citation>
    <scope>NUCLEOTIDE SEQUENCE [LARGE SCALE GENOMIC DNA]</scope>
    <source>
        <strain evidence="2 3">MIZ03</strain>
    </source>
</reference>
<evidence type="ECO:0000256" key="1">
    <source>
        <dbReference type="SAM" id="MobiDB-lite"/>
    </source>
</evidence>
<evidence type="ECO:0008006" key="4">
    <source>
        <dbReference type="Google" id="ProtNLM"/>
    </source>
</evidence>
<protein>
    <recommendedName>
        <fullName evidence="4">Tetratricopeptide repeat protein</fullName>
    </recommendedName>
</protein>
<dbReference type="Proteomes" id="UP000824366">
    <property type="component" value="Chromosome"/>
</dbReference>
<evidence type="ECO:0000313" key="3">
    <source>
        <dbReference type="Proteomes" id="UP000824366"/>
    </source>
</evidence>
<organism evidence="2 3">
    <name type="scientific">Rhodoferax lithotrophicus</name>
    <dbReference type="NCBI Taxonomy" id="2798804"/>
    <lineage>
        <taxon>Bacteria</taxon>
        <taxon>Pseudomonadati</taxon>
        <taxon>Pseudomonadota</taxon>
        <taxon>Betaproteobacteria</taxon>
        <taxon>Burkholderiales</taxon>
        <taxon>Comamonadaceae</taxon>
        <taxon>Rhodoferax</taxon>
    </lineage>
</organism>
<dbReference type="InterPro" id="IPR011990">
    <property type="entry name" value="TPR-like_helical_dom_sf"/>
</dbReference>
<accession>A0ABM7MQB1</accession>
<name>A0ABM7MQB1_9BURK</name>
<feature type="region of interest" description="Disordered" evidence="1">
    <location>
        <begin position="748"/>
        <end position="775"/>
    </location>
</feature>
<dbReference type="SUPFAM" id="SSF48452">
    <property type="entry name" value="TPR-like"/>
    <property type="match status" value="1"/>
</dbReference>
<dbReference type="EMBL" id="AP024238">
    <property type="protein sequence ID" value="BCO28484.1"/>
    <property type="molecule type" value="Genomic_DNA"/>
</dbReference>
<dbReference type="RefSeq" id="WP_223904434.1">
    <property type="nucleotide sequence ID" value="NZ_AP024238.1"/>
</dbReference>
<gene>
    <name evidence="2" type="ORF">MIZ03_3390</name>
</gene>
<sequence length="851" mass="93934">MKTELNPFPPASTQATENWQAFLGTQNKLLSSVRTNNLIALGAAVSNYFAIRSQTGTLASAIANASEQQIAAARSNAEYLADSIAESGERISEAVYDSATMIDSRLQLVIDQLRIGNTQTQTMIELLQVPDFQKERRYYIEQGLKHYANARFDDTLYEHALHNFREAEKREPTDFRVLQRIGLIHLYSPGHCDLPQAEKYLEQAARYASIETRANAQHPAETSALTALTAEILGQLSLACFAQSKLAEAQQHIRQAITLQPQKPALHLQLLRVLATSQDATTSDVTNTLLELEPHAARLLADDALLVADPGIQHALQRQRQAHEAQKLTQARALIQNLQAIPACLHDLRPAAMSRVQQSIADFKQATSVDQQLELATELQQQLHTPSPEFDLGDEALVSKVPFTGQLLTSVLSDSGAWLAVVQRISPETTRLSLHALHDPHASQQRDLDKAQWPTKFGIEYRWQFSADERHFYSPFVAFLTDQLNAPPYFLSNNSDGLASPIFWLSKGELREQGMCWIGKARDDERKLLIVDAASKQILHSARMKKGEELLSYPDIPQMILSSNDQEGDFTQISLWKLASGQRQYSLTLRGKPRRTYTSNHETHTELQACQINADGSRLLARVAVKGQTAEYRYDDWVVLFDLTTQGEIPITVRGGHVGLFAFDSNGQVLQVPLDSALGRRAASGANATTAAGITSSDTIIVNRQATLACHRTAQHLELIPVPRPASLLEFLTLAAHALAFNGSGKPVANAAPASTPAPTPVPQATASEQTPAAPPDPATLLAQRIAEQALITPEARTAYEAGSQAERQEDSRLFRRKDYTSAIDSFTQALELGHPWAKTAWQRVKNKQPK</sequence>